<comment type="caution">
    <text evidence="1">The sequence shown here is derived from an EMBL/GenBank/DDBJ whole genome shotgun (WGS) entry which is preliminary data.</text>
</comment>
<sequence length="62" mass="6652">MIHPFLSDLMNGNATHPIGDMEHVPALSTHASGLISLIMIKFPLLASRKIKSPAVPGVFDLC</sequence>
<gene>
    <name evidence="1" type="ORF">WIX40_08180</name>
</gene>
<organism evidence="1 2">
    <name type="scientific">Ochrobactrum teleogrylli</name>
    <dbReference type="NCBI Taxonomy" id="2479765"/>
    <lineage>
        <taxon>Bacteria</taxon>
        <taxon>Pseudomonadati</taxon>
        <taxon>Pseudomonadota</taxon>
        <taxon>Alphaproteobacteria</taxon>
        <taxon>Hyphomicrobiales</taxon>
        <taxon>Brucellaceae</taxon>
        <taxon>Brucella/Ochrobactrum group</taxon>
        <taxon>Ochrobactrum</taxon>
    </lineage>
</organism>
<dbReference type="Proteomes" id="UP001362311">
    <property type="component" value="Unassembled WGS sequence"/>
</dbReference>
<dbReference type="EMBL" id="JBBHKQ010000001">
    <property type="protein sequence ID" value="MEJ5900089.1"/>
    <property type="molecule type" value="Genomic_DNA"/>
</dbReference>
<evidence type="ECO:0000313" key="2">
    <source>
        <dbReference type="Proteomes" id="UP001362311"/>
    </source>
</evidence>
<reference evidence="1 2" key="1">
    <citation type="submission" date="2024-03" db="EMBL/GenBank/DDBJ databases">
        <title>Reference genomes for the five species model microbial community.</title>
        <authorList>
            <person name="Padfield D."/>
        </authorList>
    </citation>
    <scope>NUCLEOTIDE SEQUENCE [LARGE SCALE GENOMIC DNA]</scope>
    <source>
        <strain evidence="1 2">AB1</strain>
    </source>
</reference>
<evidence type="ECO:0000313" key="1">
    <source>
        <dbReference type="EMBL" id="MEJ5900089.1"/>
    </source>
</evidence>
<name>A0ABD5JTS3_9HYPH</name>
<accession>A0ABD5JTS3</accession>
<protein>
    <submittedName>
        <fullName evidence="1">Uncharacterized protein</fullName>
    </submittedName>
</protein>
<dbReference type="AlphaFoldDB" id="A0ABD5JTS3"/>
<proteinExistence type="predicted"/>
<dbReference type="RefSeq" id="WP_339439780.1">
    <property type="nucleotide sequence ID" value="NZ_JBBHKQ010000001.1"/>
</dbReference>